<sequence>MKLFIDGDQSRAICNHCRKMVSLTFKRRDVPFSDKKGFAHDILVGVCDQCDHVVSIPAQSTPAISQSRRKALRSIEVRLPAIYLDMLDLAAFTVEPDSTPDFRKDLLCYYIHDLAHDPKGIQRLLSAHKLSLVSYTIDTVKIPRRRLSMKVPEKLKVELQRLESESELNTTDLLKSVVFDIQRDVLQKPKPLKIKALQYLAMVAG</sequence>
<reference evidence="1 2" key="1">
    <citation type="submission" date="2020-05" db="EMBL/GenBank/DDBJ databases">
        <title>Compete genome of Limnobacter sp. SAORIC-580.</title>
        <authorList>
            <person name="Song J."/>
            <person name="Cho J.-C."/>
        </authorList>
    </citation>
    <scope>NUCLEOTIDE SEQUENCE [LARGE SCALE GENOMIC DNA]</scope>
    <source>
        <strain evidence="1 2">SAORIC-580</strain>
    </source>
</reference>
<name>A0ABX6N8B3_9BURK</name>
<dbReference type="Proteomes" id="UP000501130">
    <property type="component" value="Chromosome"/>
</dbReference>
<protein>
    <submittedName>
        <fullName evidence="1">Uncharacterized protein</fullName>
    </submittedName>
</protein>
<keyword evidence="2" id="KW-1185">Reference proteome</keyword>
<accession>A0ABX6N8B3</accession>
<gene>
    <name evidence="1" type="ORF">HKT17_13785</name>
</gene>
<organism evidence="1 2">
    <name type="scientific">Limnobacter profundi</name>
    <dbReference type="NCBI Taxonomy" id="2732163"/>
    <lineage>
        <taxon>Bacteria</taxon>
        <taxon>Pseudomonadati</taxon>
        <taxon>Pseudomonadota</taxon>
        <taxon>Betaproteobacteria</taxon>
        <taxon>Burkholderiales</taxon>
        <taxon>Burkholderiaceae</taxon>
        <taxon>Limnobacter</taxon>
    </lineage>
</organism>
<evidence type="ECO:0000313" key="2">
    <source>
        <dbReference type="Proteomes" id="UP000501130"/>
    </source>
</evidence>
<dbReference type="EMBL" id="CP053084">
    <property type="protein sequence ID" value="QJR30690.1"/>
    <property type="molecule type" value="Genomic_DNA"/>
</dbReference>
<evidence type="ECO:0000313" key="1">
    <source>
        <dbReference type="EMBL" id="QJR30690.1"/>
    </source>
</evidence>
<proteinExistence type="predicted"/>
<dbReference type="RefSeq" id="WP_171100801.1">
    <property type="nucleotide sequence ID" value="NZ_CP053084.1"/>
</dbReference>